<proteinExistence type="predicted"/>
<dbReference type="EMBL" id="LAZR01017481">
    <property type="protein sequence ID" value="KKM00239.1"/>
    <property type="molecule type" value="Genomic_DNA"/>
</dbReference>
<name>A0A0F9GN75_9ZZZZ</name>
<comment type="caution">
    <text evidence="1">The sequence shown here is derived from an EMBL/GenBank/DDBJ whole genome shotgun (WGS) entry which is preliminary data.</text>
</comment>
<evidence type="ECO:0000313" key="1">
    <source>
        <dbReference type="EMBL" id="KKM00239.1"/>
    </source>
</evidence>
<protein>
    <submittedName>
        <fullName evidence="1">Uncharacterized protein</fullName>
    </submittedName>
</protein>
<organism evidence="1">
    <name type="scientific">marine sediment metagenome</name>
    <dbReference type="NCBI Taxonomy" id="412755"/>
    <lineage>
        <taxon>unclassified sequences</taxon>
        <taxon>metagenomes</taxon>
        <taxon>ecological metagenomes</taxon>
    </lineage>
</organism>
<gene>
    <name evidence="1" type="ORF">LCGC14_1806460</name>
</gene>
<accession>A0A0F9GN75</accession>
<sequence>MSEKKDADEVLALLFNTYLDVIREKCRRYMAWYYTQ</sequence>
<reference evidence="1" key="1">
    <citation type="journal article" date="2015" name="Nature">
        <title>Complex archaea that bridge the gap between prokaryotes and eukaryotes.</title>
        <authorList>
            <person name="Spang A."/>
            <person name="Saw J.H."/>
            <person name="Jorgensen S.L."/>
            <person name="Zaremba-Niedzwiedzka K."/>
            <person name="Martijn J."/>
            <person name="Lind A.E."/>
            <person name="van Eijk R."/>
            <person name="Schleper C."/>
            <person name="Guy L."/>
            <person name="Ettema T.J."/>
        </authorList>
    </citation>
    <scope>NUCLEOTIDE SEQUENCE</scope>
</reference>
<dbReference type="AlphaFoldDB" id="A0A0F9GN75"/>